<keyword evidence="3" id="KW-1185">Reference proteome</keyword>
<dbReference type="Proteomes" id="UP001219355">
    <property type="component" value="Chromosome 4"/>
</dbReference>
<evidence type="ECO:0000313" key="2">
    <source>
        <dbReference type="EMBL" id="WEW60277.1"/>
    </source>
</evidence>
<evidence type="ECO:0000256" key="1">
    <source>
        <dbReference type="SAM" id="MobiDB-lite"/>
    </source>
</evidence>
<dbReference type="AlphaFoldDB" id="A0AAF0DMB8"/>
<protein>
    <submittedName>
        <fullName evidence="2">Uncharacterized protein</fullName>
    </submittedName>
</protein>
<evidence type="ECO:0000313" key="3">
    <source>
        <dbReference type="Proteomes" id="UP001219355"/>
    </source>
</evidence>
<feature type="region of interest" description="Disordered" evidence="1">
    <location>
        <begin position="85"/>
        <end position="108"/>
    </location>
</feature>
<name>A0AAF0DMB8_9EURO</name>
<organism evidence="2 3">
    <name type="scientific">Emydomyces testavorans</name>
    <dbReference type="NCBI Taxonomy" id="2070801"/>
    <lineage>
        <taxon>Eukaryota</taxon>
        <taxon>Fungi</taxon>
        <taxon>Dikarya</taxon>
        <taxon>Ascomycota</taxon>
        <taxon>Pezizomycotina</taxon>
        <taxon>Eurotiomycetes</taxon>
        <taxon>Eurotiomycetidae</taxon>
        <taxon>Onygenales</taxon>
        <taxon>Nannizziopsiaceae</taxon>
        <taxon>Emydomyces</taxon>
    </lineage>
</organism>
<gene>
    <name evidence="2" type="ORF">PRK78_005762</name>
</gene>
<reference evidence="2" key="1">
    <citation type="submission" date="2023-03" db="EMBL/GenBank/DDBJ databases">
        <title>Emydomyces testavorans Genome Sequence.</title>
        <authorList>
            <person name="Hoyer L."/>
        </authorList>
    </citation>
    <scope>NUCLEOTIDE SEQUENCE</scope>
    <source>
        <strain evidence="2">16-2883</strain>
    </source>
</reference>
<sequence>MAVLQITEISTWNPCRQQCGYRILNHQSASGIADGLNIMMAVSKSAPVSSWTDLRHFHQAAVGSSGLNWPRSSGIERAFAFARTHHPRQPGGEEAQGEKENEGEDEEEALKLSKRGLVLIVLNSAAKFDVSGSAIYMPPDGWIYKTAMCILSLYASGLTPILLPT</sequence>
<dbReference type="EMBL" id="CP120630">
    <property type="protein sequence ID" value="WEW60277.1"/>
    <property type="molecule type" value="Genomic_DNA"/>
</dbReference>
<accession>A0AAF0DMB8</accession>
<proteinExistence type="predicted"/>